<keyword evidence="1" id="KW-0645">Protease</keyword>
<keyword evidence="1" id="KW-0378">Hydrolase</keyword>
<dbReference type="InterPro" id="IPR024653">
    <property type="entry name" value="Peptidase_M10/M27/M57"/>
</dbReference>
<comment type="caution">
    <text evidence="1">The sequence shown here is derived from an EMBL/GenBank/DDBJ whole genome shotgun (WGS) entry which is preliminary data.</text>
</comment>
<dbReference type="InterPro" id="IPR024079">
    <property type="entry name" value="MetalloPept_cat_dom_sf"/>
</dbReference>
<dbReference type="SUPFAM" id="SSF55486">
    <property type="entry name" value="Metalloproteases ('zincins'), catalytic domain"/>
    <property type="match status" value="1"/>
</dbReference>
<dbReference type="EMBL" id="JBHUPB010000008">
    <property type="protein sequence ID" value="MFD2967984.1"/>
    <property type="molecule type" value="Genomic_DNA"/>
</dbReference>
<organism evidence="1 2">
    <name type="scientific">Sphingobacterium bambusae</name>
    <dbReference type="NCBI Taxonomy" id="662858"/>
    <lineage>
        <taxon>Bacteria</taxon>
        <taxon>Pseudomonadati</taxon>
        <taxon>Bacteroidota</taxon>
        <taxon>Sphingobacteriia</taxon>
        <taxon>Sphingobacteriales</taxon>
        <taxon>Sphingobacteriaceae</taxon>
        <taxon>Sphingobacterium</taxon>
    </lineage>
</organism>
<name>A0ABW6BHK0_9SPHI</name>
<keyword evidence="1" id="KW-0482">Metalloprotease</keyword>
<protein>
    <submittedName>
        <fullName evidence="1">M57 family metalloprotease</fullName>
    </submittedName>
</protein>
<proteinExistence type="predicted"/>
<dbReference type="PROSITE" id="PS51257">
    <property type="entry name" value="PROKAR_LIPOPROTEIN"/>
    <property type="match status" value="1"/>
</dbReference>
<sequence>MKFKVLFIAGLLCAIIVQSCKKENLAVVSKEQEDLSNVKAALIKLGFDTATAIIKGEDIFVEEDILLKRSELFKTQPRQAVIRPNSIGALGYLLRSFTYFIANSLTHHRDVLSGISEIRNVMPNRVTMTRVYTEAGADLVFRGYNESSTICGFASWPTMNWGIATIELVVGESVNINLFQWRNLNASQRRTLIAHEIGHAIGIRHTNWRQYGEGEFFSITNRDGSPITYGAYTVPNTNNTSLNPDPSSIFNGNSCGRSWGSGFTVGDRLAIRYVSTNIFNP</sequence>
<dbReference type="Gene3D" id="3.40.390.10">
    <property type="entry name" value="Collagenase (Catalytic Domain)"/>
    <property type="match status" value="1"/>
</dbReference>
<dbReference type="RefSeq" id="WP_320186020.1">
    <property type="nucleotide sequence ID" value="NZ_CP138332.1"/>
</dbReference>
<dbReference type="Pfam" id="PF12388">
    <property type="entry name" value="Peptidase_M57"/>
    <property type="match status" value="1"/>
</dbReference>
<evidence type="ECO:0000313" key="2">
    <source>
        <dbReference type="Proteomes" id="UP001597525"/>
    </source>
</evidence>
<evidence type="ECO:0000313" key="1">
    <source>
        <dbReference type="EMBL" id="MFD2967984.1"/>
    </source>
</evidence>
<accession>A0ABW6BHK0</accession>
<reference evidence="2" key="1">
    <citation type="journal article" date="2019" name="Int. J. Syst. Evol. Microbiol.">
        <title>The Global Catalogue of Microorganisms (GCM) 10K type strain sequencing project: providing services to taxonomists for standard genome sequencing and annotation.</title>
        <authorList>
            <consortium name="The Broad Institute Genomics Platform"/>
            <consortium name="The Broad Institute Genome Sequencing Center for Infectious Disease"/>
            <person name="Wu L."/>
            <person name="Ma J."/>
        </authorList>
    </citation>
    <scope>NUCLEOTIDE SEQUENCE [LARGE SCALE GENOMIC DNA]</scope>
    <source>
        <strain evidence="2">KCTC 22814</strain>
    </source>
</reference>
<dbReference type="GO" id="GO:0008237">
    <property type="term" value="F:metallopeptidase activity"/>
    <property type="evidence" value="ECO:0007669"/>
    <property type="project" value="UniProtKB-KW"/>
</dbReference>
<dbReference type="Proteomes" id="UP001597525">
    <property type="component" value="Unassembled WGS sequence"/>
</dbReference>
<keyword evidence="2" id="KW-1185">Reference proteome</keyword>
<gene>
    <name evidence="1" type="ORF">ACFS7Y_11320</name>
</gene>